<proteinExistence type="predicted"/>
<evidence type="ECO:0000313" key="3">
    <source>
        <dbReference type="EMBL" id="QJA55302.1"/>
    </source>
</evidence>
<evidence type="ECO:0000259" key="2">
    <source>
        <dbReference type="SMART" id="SM00047"/>
    </source>
</evidence>
<dbReference type="Gene3D" id="2.10.70.40">
    <property type="entry name" value="peptidoglycan hydrolase"/>
    <property type="match status" value="1"/>
</dbReference>
<organism evidence="3">
    <name type="scientific">viral metagenome</name>
    <dbReference type="NCBI Taxonomy" id="1070528"/>
    <lineage>
        <taxon>unclassified sequences</taxon>
        <taxon>metagenomes</taxon>
        <taxon>organismal metagenomes</taxon>
    </lineage>
</organism>
<evidence type="ECO:0000256" key="1">
    <source>
        <dbReference type="ARBA" id="ARBA00022801"/>
    </source>
</evidence>
<gene>
    <name evidence="3" type="ORF">TM448A09051_0009</name>
</gene>
<dbReference type="InterPro" id="IPR002901">
    <property type="entry name" value="MGlyc_endo_b_GlcNAc-like_dom"/>
</dbReference>
<protein>
    <submittedName>
        <fullName evidence="3">Putative glycoside hydrolase</fullName>
    </submittedName>
</protein>
<sequence length="158" mass="18404">MNINQWLFAKKIINQAYEAKKITNLPASILASQCILETGWGKSIPIDINTGDFSYNLFGIKAKALPYVLSYSPEFESGRWVVRLSKFRKYKNYAESFTDYGNLILRSERYLKAVANRNNARAYIWELWKAGYATDPKYPEKVLQIAEQCKFIKKEKRL</sequence>
<dbReference type="InterPro" id="IPR051056">
    <property type="entry name" value="Glycosyl_Hydrolase_73"/>
</dbReference>
<dbReference type="GO" id="GO:0004040">
    <property type="term" value="F:amidase activity"/>
    <property type="evidence" value="ECO:0007669"/>
    <property type="project" value="InterPro"/>
</dbReference>
<dbReference type="Pfam" id="PF01832">
    <property type="entry name" value="Glucosaminidase"/>
    <property type="match status" value="1"/>
</dbReference>
<dbReference type="AlphaFoldDB" id="A0A6H2A6D9"/>
<dbReference type="Gene3D" id="1.10.530.10">
    <property type="match status" value="1"/>
</dbReference>
<dbReference type="PANTHER" id="PTHR33308:SF9">
    <property type="entry name" value="PEPTIDOGLYCAN HYDROLASE FLGJ"/>
    <property type="match status" value="1"/>
</dbReference>
<feature type="domain" description="Mannosyl-glycoprotein endo-beta-N-acetylglucosamidase-like" evidence="2">
    <location>
        <begin position="1"/>
        <end position="152"/>
    </location>
</feature>
<dbReference type="GO" id="GO:0071973">
    <property type="term" value="P:bacterial-type flagellum-dependent cell motility"/>
    <property type="evidence" value="ECO:0007669"/>
    <property type="project" value="TreeGrafter"/>
</dbReference>
<reference evidence="3" key="1">
    <citation type="submission" date="2020-03" db="EMBL/GenBank/DDBJ databases">
        <title>The deep terrestrial virosphere.</title>
        <authorList>
            <person name="Holmfeldt K."/>
            <person name="Nilsson E."/>
            <person name="Simone D."/>
            <person name="Lopez-Fernandez M."/>
            <person name="Wu X."/>
            <person name="de Brujin I."/>
            <person name="Lundin D."/>
            <person name="Andersson A."/>
            <person name="Bertilsson S."/>
            <person name="Dopson M."/>
        </authorList>
    </citation>
    <scope>NUCLEOTIDE SEQUENCE</scope>
    <source>
        <strain evidence="3">TM448A09051</strain>
    </source>
</reference>
<keyword evidence="1 3" id="KW-0378">Hydrolase</keyword>
<dbReference type="EMBL" id="MT144586">
    <property type="protein sequence ID" value="QJA55302.1"/>
    <property type="molecule type" value="Genomic_DNA"/>
</dbReference>
<dbReference type="SMART" id="SM00047">
    <property type="entry name" value="LYZ2"/>
    <property type="match status" value="1"/>
</dbReference>
<dbReference type="PANTHER" id="PTHR33308">
    <property type="entry name" value="PEPTIDOGLYCAN HYDROLASE FLGJ"/>
    <property type="match status" value="1"/>
</dbReference>
<dbReference type="PRINTS" id="PR01002">
    <property type="entry name" value="FLGFLGJ"/>
</dbReference>
<accession>A0A6H2A6D9</accession>
<name>A0A6H2A6D9_9ZZZZ</name>